<evidence type="ECO:0000256" key="3">
    <source>
        <dbReference type="ARBA" id="ARBA00004991"/>
    </source>
</evidence>
<dbReference type="Gene3D" id="3.40.640.10">
    <property type="entry name" value="Type I PLP-dependent aspartate aminotransferase-like (Major domain)"/>
    <property type="match status" value="1"/>
</dbReference>
<comment type="cofactor">
    <cofactor evidence="1">
        <name>pyridoxal 5'-phosphate</name>
        <dbReference type="ChEBI" id="CHEBI:597326"/>
    </cofactor>
</comment>
<evidence type="ECO:0000256" key="2">
    <source>
        <dbReference type="ARBA" id="ARBA00004760"/>
    </source>
</evidence>
<reference evidence="12 13" key="1">
    <citation type="submission" date="2023-10" db="EMBL/GenBank/DDBJ databases">
        <title>Draft Genome Sequence of Candida saopaulonensis from a very Premature Infant with Sepsis.</title>
        <authorList>
            <person name="Ning Y."/>
            <person name="Dai R."/>
            <person name="Xiao M."/>
            <person name="Xu Y."/>
            <person name="Yan Q."/>
            <person name="Zhang L."/>
        </authorList>
    </citation>
    <scope>NUCLEOTIDE SEQUENCE [LARGE SCALE GENOMIC DNA]</scope>
    <source>
        <strain evidence="12 13">19XY460</strain>
    </source>
</reference>
<evidence type="ECO:0000313" key="13">
    <source>
        <dbReference type="Proteomes" id="UP001338582"/>
    </source>
</evidence>
<dbReference type="GeneID" id="88172576"/>
<dbReference type="InterPro" id="IPR015421">
    <property type="entry name" value="PyrdxlP-dep_Trfase_major"/>
</dbReference>
<dbReference type="RefSeq" id="XP_062876627.1">
    <property type="nucleotide sequence ID" value="XM_063020557.1"/>
</dbReference>
<comment type="pathway">
    <text evidence="2">Lipid metabolism; sphingolipid metabolism.</text>
</comment>
<evidence type="ECO:0000256" key="10">
    <source>
        <dbReference type="ARBA" id="ARBA00023315"/>
    </source>
</evidence>
<dbReference type="AlphaFoldDB" id="A0AAX4H6Z3"/>
<evidence type="ECO:0000256" key="5">
    <source>
        <dbReference type="ARBA" id="ARBA00013220"/>
    </source>
</evidence>
<dbReference type="GO" id="GO:0046512">
    <property type="term" value="P:sphingosine biosynthetic process"/>
    <property type="evidence" value="ECO:0007669"/>
    <property type="project" value="TreeGrafter"/>
</dbReference>
<evidence type="ECO:0000256" key="1">
    <source>
        <dbReference type="ARBA" id="ARBA00001933"/>
    </source>
</evidence>
<gene>
    <name evidence="12" type="ORF">PUMCH_001511</name>
</gene>
<evidence type="ECO:0000256" key="8">
    <source>
        <dbReference type="ARBA" id="ARBA00022919"/>
    </source>
</evidence>
<keyword evidence="7" id="KW-0663">Pyridoxal phosphate</keyword>
<evidence type="ECO:0000256" key="7">
    <source>
        <dbReference type="ARBA" id="ARBA00022898"/>
    </source>
</evidence>
<dbReference type="InterPro" id="IPR004839">
    <property type="entry name" value="Aminotransferase_I/II_large"/>
</dbReference>
<accession>A0AAX4H6Z3</accession>
<evidence type="ECO:0000256" key="4">
    <source>
        <dbReference type="ARBA" id="ARBA00008392"/>
    </source>
</evidence>
<dbReference type="GO" id="GO:0005783">
    <property type="term" value="C:endoplasmic reticulum"/>
    <property type="evidence" value="ECO:0007669"/>
    <property type="project" value="TreeGrafter"/>
</dbReference>
<dbReference type="GO" id="GO:0046513">
    <property type="term" value="P:ceramide biosynthetic process"/>
    <property type="evidence" value="ECO:0007669"/>
    <property type="project" value="TreeGrafter"/>
</dbReference>
<evidence type="ECO:0000313" key="12">
    <source>
        <dbReference type="EMBL" id="WPK24244.1"/>
    </source>
</evidence>
<dbReference type="Gene3D" id="3.90.1150.10">
    <property type="entry name" value="Aspartate Aminotransferase, domain 1"/>
    <property type="match status" value="1"/>
</dbReference>
<dbReference type="PANTHER" id="PTHR13693">
    <property type="entry name" value="CLASS II AMINOTRANSFERASE/8-AMINO-7-OXONONANOATE SYNTHASE"/>
    <property type="match status" value="1"/>
</dbReference>
<dbReference type="Pfam" id="PF00155">
    <property type="entry name" value="Aminotran_1_2"/>
    <property type="match status" value="1"/>
</dbReference>
<name>A0AAX4H6Z3_9ASCO</name>
<comment type="similarity">
    <text evidence="4">Belongs to the class-II pyridoxal-phosphate-dependent aminotransferase family.</text>
</comment>
<comment type="pathway">
    <text evidence="3">Sphingolipid metabolism.</text>
</comment>
<evidence type="ECO:0000256" key="6">
    <source>
        <dbReference type="ARBA" id="ARBA00022679"/>
    </source>
</evidence>
<dbReference type="EMBL" id="CP138895">
    <property type="protein sequence ID" value="WPK24244.1"/>
    <property type="molecule type" value="Genomic_DNA"/>
</dbReference>
<protein>
    <recommendedName>
        <fullName evidence="5">serine C-palmitoyltransferase</fullName>
        <ecNumber evidence="5">2.3.1.50</ecNumber>
    </recommendedName>
</protein>
<keyword evidence="8" id="KW-0746">Sphingolipid metabolism</keyword>
<dbReference type="SUPFAM" id="SSF53383">
    <property type="entry name" value="PLP-dependent transferases"/>
    <property type="match status" value="1"/>
</dbReference>
<dbReference type="GO" id="GO:0030170">
    <property type="term" value="F:pyridoxal phosphate binding"/>
    <property type="evidence" value="ECO:0007669"/>
    <property type="project" value="InterPro"/>
</dbReference>
<dbReference type="GO" id="GO:0016020">
    <property type="term" value="C:membrane"/>
    <property type="evidence" value="ECO:0007669"/>
    <property type="project" value="GOC"/>
</dbReference>
<keyword evidence="13" id="KW-1185">Reference proteome</keyword>
<keyword evidence="10" id="KW-0012">Acyltransferase</keyword>
<dbReference type="Proteomes" id="UP001338582">
    <property type="component" value="Chromosome 2"/>
</dbReference>
<evidence type="ECO:0000256" key="9">
    <source>
        <dbReference type="ARBA" id="ARBA00023098"/>
    </source>
</evidence>
<evidence type="ECO:0000259" key="11">
    <source>
        <dbReference type="Pfam" id="PF00155"/>
    </source>
</evidence>
<sequence length="568" mass="63494">MSTVTTVITSYPPTADLLEARLSVSFTYYLNMLERIPGGLIILRYIRSSYKNDPIRSVLELILFLFAVHYFLSSKRKENKSDLVKFSGREVDELNEEWQPAPIVEPVGPLEHWRLNEYHVKGHSGSHVEIEQKPELGTVVNLSSLDFLDLSGDSRMKAAAMDVISNAGVGSCGPPNFYGTQDVHVRLEEDLTRFLDAENAILYGQDFVVAGSVIPAFLKRGDLAVVDSGVNVALQKALVVSRCDIEWYDHNDMEHLEQILEELDPILSKKKPLKRRFIITEGLFSYSGALLDLPKMVELKNKYKYRLFIDESLSIGTLGDTGRGVCEHFGIPRSEVAITIGSLATTFASSGGFCVGVAPMVQHQRINSYAYVFSASLPPYSSKVASEAIKIITESVDASGKSKLIKSLHQKVAHSYSKLQKKFANSQYFEVVSDGNGPIIHLALKPAFRASLDLPDYYGNTVLLTTGKPSRKLNQFSEEYNLECYILQQIVDNVLGAYRAWINREKIVYEQESLPVQNPRLWFHVNNGVLVAELDAAIGALFDVSNKVCSRLRSPNDLTKLREELMRA</sequence>
<dbReference type="InterPro" id="IPR050087">
    <property type="entry name" value="AON_synthase_class-II"/>
</dbReference>
<dbReference type="InterPro" id="IPR015422">
    <property type="entry name" value="PyrdxlP-dep_Trfase_small"/>
</dbReference>
<dbReference type="KEGG" id="asau:88172576"/>
<dbReference type="PANTHER" id="PTHR13693:SF2">
    <property type="entry name" value="SERINE PALMITOYLTRANSFERASE 1"/>
    <property type="match status" value="1"/>
</dbReference>
<dbReference type="InterPro" id="IPR015424">
    <property type="entry name" value="PyrdxlP-dep_Trfase"/>
</dbReference>
<keyword evidence="6" id="KW-0808">Transferase</keyword>
<feature type="domain" description="Aminotransferase class I/classII large" evidence="11">
    <location>
        <begin position="139"/>
        <end position="414"/>
    </location>
</feature>
<dbReference type="GO" id="GO:0004758">
    <property type="term" value="F:serine C-palmitoyltransferase activity"/>
    <property type="evidence" value="ECO:0007669"/>
    <property type="project" value="TreeGrafter"/>
</dbReference>
<organism evidence="12 13">
    <name type="scientific">Australozyma saopauloensis</name>
    <dbReference type="NCBI Taxonomy" id="291208"/>
    <lineage>
        <taxon>Eukaryota</taxon>
        <taxon>Fungi</taxon>
        <taxon>Dikarya</taxon>
        <taxon>Ascomycota</taxon>
        <taxon>Saccharomycotina</taxon>
        <taxon>Pichiomycetes</taxon>
        <taxon>Metschnikowiaceae</taxon>
        <taxon>Australozyma</taxon>
    </lineage>
</organism>
<proteinExistence type="inferred from homology"/>
<dbReference type="EC" id="2.3.1.50" evidence="5"/>
<keyword evidence="9" id="KW-0443">Lipid metabolism</keyword>